<dbReference type="InterPro" id="IPR041657">
    <property type="entry name" value="HTH_17"/>
</dbReference>
<reference evidence="3 4" key="1">
    <citation type="journal article" date="2020" name="Microorganisms">
        <title>Reliable Identification of Environmental Pseudomonas Isolates Using the rpoD Gene.</title>
        <authorList>
            <consortium name="The Broad Institute Genome Sequencing Platform"/>
            <person name="Girard L."/>
            <person name="Lood C."/>
            <person name="Rokni-Zadeh H."/>
            <person name="van Noort V."/>
            <person name="Lavigne R."/>
            <person name="De Mot R."/>
        </authorList>
    </citation>
    <scope>NUCLEOTIDE SEQUENCE [LARGE SCALE GENOMIC DNA]</scope>
    <source>
        <strain evidence="3 4">SWRI65</strain>
    </source>
</reference>
<evidence type="ECO:0000259" key="2">
    <source>
        <dbReference type="Pfam" id="PF12728"/>
    </source>
</evidence>
<proteinExistence type="predicted"/>
<dbReference type="InterPro" id="IPR009061">
    <property type="entry name" value="DNA-bd_dom_put_sf"/>
</dbReference>
<evidence type="ECO:0000256" key="1">
    <source>
        <dbReference type="SAM" id="MobiDB-lite"/>
    </source>
</evidence>
<keyword evidence="4" id="KW-1185">Reference proteome</keyword>
<dbReference type="SUPFAM" id="SSF46955">
    <property type="entry name" value="Putative DNA-binding domain"/>
    <property type="match status" value="1"/>
</dbReference>
<accession>A0A9E6NW81</accession>
<feature type="compositionally biased region" description="Basic residues" evidence="1">
    <location>
        <begin position="79"/>
        <end position="88"/>
    </location>
</feature>
<feature type="region of interest" description="Disordered" evidence="1">
    <location>
        <begin position="73"/>
        <end position="113"/>
    </location>
</feature>
<feature type="domain" description="Helix-turn-helix" evidence="2">
    <location>
        <begin position="20"/>
        <end position="70"/>
    </location>
</feature>
<dbReference type="Pfam" id="PF12728">
    <property type="entry name" value="HTH_17"/>
    <property type="match status" value="1"/>
</dbReference>
<reference evidence="3 4" key="2">
    <citation type="journal article" date="2021" name="Microorganisms">
        <title>The Ever-Expanding Pseudomonas Genus: Description of 43 New Species and Partition of the Pseudomonas putida Group.</title>
        <authorList>
            <person name="Girard L."/>
            <person name="Lood C."/>
            <person name="Hofte M."/>
            <person name="Vandamme P."/>
            <person name="Rokni-Zadeh H."/>
            <person name="van Noort V."/>
            <person name="Lavigne R."/>
            <person name="De Mot R."/>
        </authorList>
    </citation>
    <scope>NUCLEOTIDE SEQUENCE [LARGE SCALE GENOMIC DNA]</scope>
    <source>
        <strain evidence="3 4">SWRI65</strain>
    </source>
</reference>
<dbReference type="KEGG" id="phv:HU739_013665"/>
<name>A0A9E6NW81_9PSED</name>
<gene>
    <name evidence="3" type="ORF">HU739_013665</name>
</gene>
<sequence>MAVFPISTLEFLCKSYPPTLTVEQVSEITSEQPQTIRNLVSQGRYRIPSFKIGRKRVFRLVDVADFIDRQFQADPSHPSHLKPRRGRPTKIEQMARRRPAEDVLPLTTHVSGG</sequence>
<feature type="compositionally biased region" description="Basic and acidic residues" evidence="1">
    <location>
        <begin position="89"/>
        <end position="101"/>
    </location>
</feature>
<protein>
    <submittedName>
        <fullName evidence="3">Helix-turn-helix domain-containing protein</fullName>
    </submittedName>
</protein>
<organism evidence="3 4">
    <name type="scientific">Pseudomonas hamedanensis</name>
    <dbReference type="NCBI Taxonomy" id="2745504"/>
    <lineage>
        <taxon>Bacteria</taxon>
        <taxon>Pseudomonadati</taxon>
        <taxon>Pseudomonadota</taxon>
        <taxon>Gammaproteobacteria</taxon>
        <taxon>Pseudomonadales</taxon>
        <taxon>Pseudomonadaceae</taxon>
        <taxon>Pseudomonas</taxon>
    </lineage>
</organism>
<dbReference type="AlphaFoldDB" id="A0A9E6NW81"/>
<evidence type="ECO:0000313" key="4">
    <source>
        <dbReference type="Proteomes" id="UP000631521"/>
    </source>
</evidence>
<dbReference type="Proteomes" id="UP000631521">
    <property type="component" value="Chromosome"/>
</dbReference>
<dbReference type="RefSeq" id="WP_186547340.1">
    <property type="nucleotide sequence ID" value="NZ_CP077091.1"/>
</dbReference>
<evidence type="ECO:0000313" key="3">
    <source>
        <dbReference type="EMBL" id="QXI14983.1"/>
    </source>
</evidence>
<dbReference type="EMBL" id="CP077091">
    <property type="protein sequence ID" value="QXI14983.1"/>
    <property type="molecule type" value="Genomic_DNA"/>
</dbReference>